<dbReference type="EMBL" id="BRLB01000019">
    <property type="protein sequence ID" value="GKX31608.1"/>
    <property type="molecule type" value="Genomic_DNA"/>
</dbReference>
<gene>
    <name evidence="1" type="ORF">SH1V18_40880</name>
</gene>
<dbReference type="AlphaFoldDB" id="A0A9W6DHM0"/>
<keyword evidence="2" id="KW-1185">Reference proteome</keyword>
<reference evidence="1" key="1">
    <citation type="submission" date="2022-06" db="EMBL/GenBank/DDBJ databases">
        <title>Vallitalea longa sp. nov., an anaerobic bacterium isolated from marine sediment.</title>
        <authorList>
            <person name="Hirano S."/>
            <person name="Terahara T."/>
            <person name="Mori K."/>
            <person name="Hamada M."/>
            <person name="Matsumoto R."/>
            <person name="Kobayashi T."/>
        </authorList>
    </citation>
    <scope>NUCLEOTIDE SEQUENCE</scope>
    <source>
        <strain evidence="1">SH18-1</strain>
    </source>
</reference>
<evidence type="ECO:0000313" key="1">
    <source>
        <dbReference type="EMBL" id="GKX31608.1"/>
    </source>
</evidence>
<dbReference type="RefSeq" id="WP_281818781.1">
    <property type="nucleotide sequence ID" value="NZ_BRLB01000019.1"/>
</dbReference>
<evidence type="ECO:0000313" key="2">
    <source>
        <dbReference type="Proteomes" id="UP001144256"/>
    </source>
</evidence>
<dbReference type="Proteomes" id="UP001144256">
    <property type="component" value="Unassembled WGS sequence"/>
</dbReference>
<proteinExistence type="predicted"/>
<sequence length="165" mass="18302">MIFSNSLEYEKITSNLDKKNDIITIIGCNTCIRVSGAGGPDKMKELAMKLKHDGYNVKDGFMLPITCMEPYLFTVKLKPEVNTIVSLACTAGTSNIKRNFPDYKIVETVDNIGLIIADTNKGVLKIAMPYKKHESKLGAEYPLGSDGKNRMSKEQIPVKVELKTL</sequence>
<accession>A0A9W6DHM0</accession>
<organism evidence="1 2">
    <name type="scientific">Vallitalea longa</name>
    <dbReference type="NCBI Taxonomy" id="2936439"/>
    <lineage>
        <taxon>Bacteria</taxon>
        <taxon>Bacillati</taxon>
        <taxon>Bacillota</taxon>
        <taxon>Clostridia</taxon>
        <taxon>Lachnospirales</taxon>
        <taxon>Vallitaleaceae</taxon>
        <taxon>Vallitalea</taxon>
    </lineage>
</organism>
<protein>
    <submittedName>
        <fullName evidence="1">Uncharacterized protein</fullName>
    </submittedName>
</protein>
<name>A0A9W6DHM0_9FIRM</name>
<comment type="caution">
    <text evidence="1">The sequence shown here is derived from an EMBL/GenBank/DDBJ whole genome shotgun (WGS) entry which is preliminary data.</text>
</comment>